<dbReference type="AlphaFoldDB" id="A0AAN1TW85"/>
<sequence length="267" mass="29647">MKGATMGRQKAVIKARREARRVLRNDSRSHRQREEESVTSLVHMSGLDAIGMARDTRDRLPIEARNEAQAHYLNAIGTKQLIFATGEAGCGKTWISAAKAAEALINKDIDRIIVTRPVLQADEDLGFLPGDISEKFAPYFRPVYDILVKRLGASFMQYCLRPEIAKVEIAPFAYMRGRTFENAVVILDEAQNVTAAQMKMFLTRLGENVTVIVNGDITQCDLPAGVPSGLADALARFEEDEMVGIVRFGKEDCVRSALCQRTLHAYS</sequence>
<reference evidence="9 10" key="1">
    <citation type="journal article" date="2018" name="Int J Genomics">
        <title>Comparative Genomics Analysis of Plasmid pPV989-94 from a Clinical Isolate of Pantoea vagans PV989.</title>
        <authorList>
            <person name="Xu L."/>
            <person name="Yin M."/>
            <person name="Zhu T."/>
            <person name="Lu J."/>
            <person name="Bao Q."/>
        </authorList>
    </citation>
    <scope>NUCLEOTIDE SEQUENCE [LARGE SCALE GENOMIC DNA]</scope>
    <source>
        <strain evidence="9 10">PV989</strain>
    </source>
</reference>
<dbReference type="GO" id="GO:0005524">
    <property type="term" value="F:ATP binding"/>
    <property type="evidence" value="ECO:0007669"/>
    <property type="project" value="UniProtKB-KW"/>
</dbReference>
<dbReference type="GO" id="GO:0005829">
    <property type="term" value="C:cytosol"/>
    <property type="evidence" value="ECO:0007669"/>
    <property type="project" value="TreeGrafter"/>
</dbReference>
<evidence type="ECO:0000256" key="2">
    <source>
        <dbReference type="ARBA" id="ARBA00010393"/>
    </source>
</evidence>
<dbReference type="FunFam" id="3.40.50.300:FF:000455">
    <property type="entry name" value="Phosphate starvation-inducible ATPase PhoH"/>
    <property type="match status" value="1"/>
</dbReference>
<dbReference type="PANTHER" id="PTHR30473">
    <property type="entry name" value="PROTEIN PHOH"/>
    <property type="match status" value="1"/>
</dbReference>
<proteinExistence type="inferred from homology"/>
<gene>
    <name evidence="9" type="ORF">C9381_13925</name>
</gene>
<evidence type="ECO:0000256" key="5">
    <source>
        <dbReference type="ARBA" id="ARBA00022840"/>
    </source>
</evidence>
<dbReference type="EMBL" id="CP028349">
    <property type="protein sequence ID" value="AVV38225.1"/>
    <property type="molecule type" value="Genomic_DNA"/>
</dbReference>
<name>A0AAN1TW85_9GAMM</name>
<dbReference type="InterPro" id="IPR027417">
    <property type="entry name" value="P-loop_NTPase"/>
</dbReference>
<evidence type="ECO:0000256" key="4">
    <source>
        <dbReference type="ARBA" id="ARBA00022741"/>
    </source>
</evidence>
<keyword evidence="3" id="KW-0963">Cytoplasm</keyword>
<dbReference type="Gene3D" id="3.40.50.300">
    <property type="entry name" value="P-loop containing nucleotide triphosphate hydrolases"/>
    <property type="match status" value="1"/>
</dbReference>
<dbReference type="SUPFAM" id="SSF52540">
    <property type="entry name" value="P-loop containing nucleoside triphosphate hydrolases"/>
    <property type="match status" value="1"/>
</dbReference>
<dbReference type="InterPro" id="IPR051451">
    <property type="entry name" value="PhoH2-like"/>
</dbReference>
<evidence type="ECO:0000313" key="9">
    <source>
        <dbReference type="EMBL" id="AVV38225.1"/>
    </source>
</evidence>
<evidence type="ECO:0000256" key="7">
    <source>
        <dbReference type="ARBA" id="ARBA00078236"/>
    </source>
</evidence>
<evidence type="ECO:0000256" key="3">
    <source>
        <dbReference type="ARBA" id="ARBA00022490"/>
    </source>
</evidence>
<dbReference type="InterPro" id="IPR003714">
    <property type="entry name" value="PhoH"/>
</dbReference>
<dbReference type="Pfam" id="PF02562">
    <property type="entry name" value="PhoH"/>
    <property type="match status" value="1"/>
</dbReference>
<dbReference type="PANTHER" id="PTHR30473:SF3">
    <property type="entry name" value="PROTEIN PHOH"/>
    <property type="match status" value="1"/>
</dbReference>
<comment type="subcellular location">
    <subcellularLocation>
        <location evidence="1">Cytoplasm</location>
    </subcellularLocation>
</comment>
<protein>
    <recommendedName>
        <fullName evidence="6">Protein PhoH</fullName>
    </recommendedName>
    <alternativeName>
        <fullName evidence="7">Phosphate starvation-inducible protein PsiH</fullName>
    </alternativeName>
</protein>
<dbReference type="Proteomes" id="UP000241538">
    <property type="component" value="Chromosome"/>
</dbReference>
<feature type="domain" description="PhoH-like protein" evidence="8">
    <location>
        <begin position="62"/>
        <end position="266"/>
    </location>
</feature>
<comment type="similarity">
    <text evidence="2">Belongs to the PhoH family.</text>
</comment>
<dbReference type="NCBIfam" id="NF007827">
    <property type="entry name" value="PRK10536.1"/>
    <property type="match status" value="1"/>
</dbReference>
<keyword evidence="4" id="KW-0547">Nucleotide-binding</keyword>
<organism evidence="9 10">
    <name type="scientific">Pantoea vagans</name>
    <dbReference type="NCBI Taxonomy" id="470934"/>
    <lineage>
        <taxon>Bacteria</taxon>
        <taxon>Pseudomonadati</taxon>
        <taxon>Pseudomonadota</taxon>
        <taxon>Gammaproteobacteria</taxon>
        <taxon>Enterobacterales</taxon>
        <taxon>Erwiniaceae</taxon>
        <taxon>Pantoea</taxon>
    </lineage>
</organism>
<evidence type="ECO:0000256" key="6">
    <source>
        <dbReference type="ARBA" id="ARBA00073277"/>
    </source>
</evidence>
<evidence type="ECO:0000313" key="10">
    <source>
        <dbReference type="Proteomes" id="UP000241538"/>
    </source>
</evidence>
<accession>A0AAN1TW85</accession>
<evidence type="ECO:0000256" key="1">
    <source>
        <dbReference type="ARBA" id="ARBA00004496"/>
    </source>
</evidence>
<keyword evidence="5" id="KW-0067">ATP-binding</keyword>
<evidence type="ECO:0000259" key="8">
    <source>
        <dbReference type="Pfam" id="PF02562"/>
    </source>
</evidence>